<evidence type="ECO:0000256" key="2">
    <source>
        <dbReference type="ARBA" id="ARBA00022448"/>
    </source>
</evidence>
<accession>A0A6G3WK14</accession>
<comment type="subcellular location">
    <subcellularLocation>
        <location evidence="1">Cell membrane</location>
        <topology evidence="1">Multi-pass membrane protein</topology>
    </subcellularLocation>
</comment>
<evidence type="ECO:0000313" key="5">
    <source>
        <dbReference type="EMBL" id="NEE05773.1"/>
    </source>
</evidence>
<name>A0A6G3WK14_9ACTN</name>
<reference evidence="5" key="1">
    <citation type="submission" date="2020-01" db="EMBL/GenBank/DDBJ databases">
        <title>Insect and environment-associated Actinomycetes.</title>
        <authorList>
            <person name="Currrie C."/>
            <person name="Chevrette M."/>
            <person name="Carlson C."/>
            <person name="Stubbendieck R."/>
            <person name="Wendt-Pienkowski E."/>
        </authorList>
    </citation>
    <scope>NUCLEOTIDE SEQUENCE</scope>
    <source>
        <strain evidence="5">SID7499</strain>
    </source>
</reference>
<proteinExistence type="predicted"/>
<evidence type="ECO:0000256" key="3">
    <source>
        <dbReference type="ARBA" id="ARBA00022475"/>
    </source>
</evidence>
<keyword evidence="4" id="KW-1133">Transmembrane helix</keyword>
<evidence type="ECO:0000256" key="4">
    <source>
        <dbReference type="SAM" id="Phobius"/>
    </source>
</evidence>
<protein>
    <submittedName>
        <fullName evidence="5">ABC transporter permease</fullName>
    </submittedName>
</protein>
<feature type="non-terminal residue" evidence="5">
    <location>
        <position position="80"/>
    </location>
</feature>
<comment type="caution">
    <text evidence="5">The sequence shown here is derived from an EMBL/GenBank/DDBJ whole genome shotgun (WGS) entry which is preliminary data.</text>
</comment>
<gene>
    <name evidence="5" type="ORF">G3M58_04920</name>
</gene>
<dbReference type="GO" id="GO:0071916">
    <property type="term" value="F:dipeptide transmembrane transporter activity"/>
    <property type="evidence" value="ECO:0007669"/>
    <property type="project" value="TreeGrafter"/>
</dbReference>
<keyword evidence="4" id="KW-0812">Transmembrane</keyword>
<keyword evidence="4" id="KW-0472">Membrane</keyword>
<dbReference type="GO" id="GO:0005886">
    <property type="term" value="C:plasma membrane"/>
    <property type="evidence" value="ECO:0007669"/>
    <property type="project" value="UniProtKB-SubCell"/>
</dbReference>
<feature type="non-terminal residue" evidence="5">
    <location>
        <position position="1"/>
    </location>
</feature>
<sequence length="80" mass="8571">NALGESASPEAREAFAEANGLNDPLPIRYFDFLGQLLHFDLGMTVPPSQPVIDRITAAFPLTLQLTFLGLFLAVTLAVVG</sequence>
<dbReference type="PANTHER" id="PTHR43163:SF6">
    <property type="entry name" value="DIPEPTIDE TRANSPORT SYSTEM PERMEASE PROTEIN DPPB-RELATED"/>
    <property type="match status" value="1"/>
</dbReference>
<keyword evidence="3" id="KW-1003">Cell membrane</keyword>
<dbReference type="AlphaFoldDB" id="A0A6G3WK14"/>
<dbReference type="PANTHER" id="PTHR43163">
    <property type="entry name" value="DIPEPTIDE TRANSPORT SYSTEM PERMEASE PROTEIN DPPB-RELATED"/>
    <property type="match status" value="1"/>
</dbReference>
<keyword evidence="2" id="KW-0813">Transport</keyword>
<dbReference type="EMBL" id="JAAGMN010000522">
    <property type="protein sequence ID" value="NEE05773.1"/>
    <property type="molecule type" value="Genomic_DNA"/>
</dbReference>
<evidence type="ECO:0000256" key="1">
    <source>
        <dbReference type="ARBA" id="ARBA00004651"/>
    </source>
</evidence>
<organism evidence="5">
    <name type="scientific">Streptomyces sp. SID7499</name>
    <dbReference type="NCBI Taxonomy" id="2706086"/>
    <lineage>
        <taxon>Bacteria</taxon>
        <taxon>Bacillati</taxon>
        <taxon>Actinomycetota</taxon>
        <taxon>Actinomycetes</taxon>
        <taxon>Kitasatosporales</taxon>
        <taxon>Streptomycetaceae</taxon>
        <taxon>Streptomyces</taxon>
    </lineage>
</organism>
<feature type="transmembrane region" description="Helical" evidence="4">
    <location>
        <begin position="57"/>
        <end position="79"/>
    </location>
</feature>